<accession>R4TNR3</accession>
<sequence>MYVRVRRTKEMPIDTDALDELASDDDYPSVVGGDSREEYALDYVYAAIEDEIEDDNTRESLALLPSQYVRGSPTASDVRMILNDIDRLVGTNEEISERIEEARDYADV</sequence>
<keyword evidence="2" id="KW-1185">Reference proteome</keyword>
<name>R4TNR3_9CAUD</name>
<dbReference type="KEGG" id="vg:16193488"/>
<evidence type="ECO:0000313" key="1">
    <source>
        <dbReference type="EMBL" id="AGM11873.1"/>
    </source>
</evidence>
<dbReference type="Proteomes" id="UP000202086">
    <property type="component" value="Segment"/>
</dbReference>
<gene>
    <name evidence="1" type="primary">10</name>
    <name evidence="1" type="ORF">DNAM5_10</name>
</gene>
<proteinExistence type="predicted"/>
<organism evidence="1 2">
    <name type="scientific">Haloarcula californiae tailed virus 1</name>
    <dbReference type="NCBI Taxonomy" id="1273746"/>
    <lineage>
        <taxon>Viruses</taxon>
        <taxon>Duplodnaviria</taxon>
        <taxon>Heunggongvirae</taxon>
        <taxon>Uroviricota</taxon>
        <taxon>Caudoviricetes</taxon>
        <taxon>Thumleimavirales</taxon>
        <taxon>Druskaviridae</taxon>
        <taxon>Hacavirus</taxon>
        <taxon>Hacavirus italiense</taxon>
        <taxon>Hacavirus HCTV1</taxon>
    </lineage>
</organism>
<protein>
    <submittedName>
        <fullName evidence="1">Uncharacterized protein</fullName>
    </submittedName>
</protein>
<dbReference type="GeneID" id="16193488"/>
<reference evidence="1 2" key="1">
    <citation type="submission" date="2012-12" db="EMBL/GenBank/DDBJ databases">
        <authorList>
            <person name="Sencilo A."/>
            <person name="Jacobs-Sera D."/>
            <person name="Russell D.A."/>
            <person name="Ko C."/>
            <person name="Atanasova N."/>
            <person name="Osterlund E."/>
            <person name="Oksanen H.M."/>
            <person name="Bamford D.H."/>
            <person name="Hatfull G.F."/>
            <person name="Roine E."/>
            <person name="Hendrix R.W."/>
        </authorList>
    </citation>
    <scope>NUCLEOTIDE SEQUENCE [LARGE SCALE GENOMIC DNA]</scope>
</reference>
<dbReference type="RefSeq" id="YP_008059572.1">
    <property type="nucleotide sequence ID" value="NC_021330.1"/>
</dbReference>
<dbReference type="EMBL" id="KC292029">
    <property type="protein sequence ID" value="AGM11873.1"/>
    <property type="molecule type" value="Genomic_DNA"/>
</dbReference>
<evidence type="ECO:0000313" key="2">
    <source>
        <dbReference type="Proteomes" id="UP000202086"/>
    </source>
</evidence>